<dbReference type="CDD" id="cd24006">
    <property type="entry name" value="ASKHA_NBD_PPX_GppA"/>
    <property type="match status" value="1"/>
</dbReference>
<accession>A0A327NQB9</accession>
<name>A0A327NQB9_9BACT</name>
<comment type="caution">
    <text evidence="2">The sequence shown here is derived from an EMBL/GenBank/DDBJ whole genome shotgun (WGS) entry which is preliminary data.</text>
</comment>
<sequence length="295" mass="32991">MKLAAIDIGSNAARLQISTVLHNDNLISFKRVEYVRFPLRLGHDVFNYGALTPESEARTTKLMQAYKLLMELHEVEDYMACATSAMREAENGHEVAKRIEEATGIKIHIIDGSKEAELINNVVVQALDDRQYLHIDVGGGSTELNVYENRQKINSKSFKIGSVRLLEGKETKGAWRKIEDWVEDNVDATREITAVGTGGNISKLFNLASKTSELETTRLEIERIRDYIASFSQEDRINKLRLNADRADVIVPAADIYISVMKWAGASKIIVPDLGLKDGIIQLVYGQLGKKRSLS</sequence>
<proteinExistence type="predicted"/>
<keyword evidence="3" id="KW-1185">Reference proteome</keyword>
<dbReference type="PANTHER" id="PTHR30005:SF0">
    <property type="entry name" value="RETROGRADE REGULATION PROTEIN 2"/>
    <property type="match status" value="1"/>
</dbReference>
<feature type="domain" description="Ppx/GppA phosphatase N-terminal" evidence="1">
    <location>
        <begin position="29"/>
        <end position="281"/>
    </location>
</feature>
<reference evidence="2 3" key="1">
    <citation type="submission" date="2018-06" db="EMBL/GenBank/DDBJ databases">
        <title>Spirosoma sp. HMF3257 Genome sequencing and assembly.</title>
        <authorList>
            <person name="Kang H."/>
            <person name="Cha I."/>
            <person name="Kim H."/>
            <person name="Kang J."/>
            <person name="Joh K."/>
        </authorList>
    </citation>
    <scope>NUCLEOTIDE SEQUENCE [LARGE SCALE GENOMIC DNA]</scope>
    <source>
        <strain evidence="2 3">HMF3257</strain>
    </source>
</reference>
<dbReference type="InterPro" id="IPR050273">
    <property type="entry name" value="GppA/Ppx_hydrolase"/>
</dbReference>
<dbReference type="Gene3D" id="3.30.420.150">
    <property type="entry name" value="Exopolyphosphatase. Domain 2"/>
    <property type="match status" value="1"/>
</dbReference>
<evidence type="ECO:0000313" key="2">
    <source>
        <dbReference type="EMBL" id="RAI77560.1"/>
    </source>
</evidence>
<evidence type="ECO:0000259" key="1">
    <source>
        <dbReference type="Pfam" id="PF02541"/>
    </source>
</evidence>
<dbReference type="InterPro" id="IPR003695">
    <property type="entry name" value="Ppx_GppA_N"/>
</dbReference>
<dbReference type="Proteomes" id="UP000249016">
    <property type="component" value="Unassembled WGS sequence"/>
</dbReference>
<dbReference type="EMBL" id="QLII01000001">
    <property type="protein sequence ID" value="RAI77560.1"/>
    <property type="molecule type" value="Genomic_DNA"/>
</dbReference>
<dbReference type="SUPFAM" id="SSF53067">
    <property type="entry name" value="Actin-like ATPase domain"/>
    <property type="match status" value="2"/>
</dbReference>
<gene>
    <name evidence="2" type="ORF">HMF3257_31540</name>
</gene>
<dbReference type="GO" id="GO:0016462">
    <property type="term" value="F:pyrophosphatase activity"/>
    <property type="evidence" value="ECO:0007669"/>
    <property type="project" value="TreeGrafter"/>
</dbReference>
<organism evidence="2 3">
    <name type="scientific">Spirosoma telluris</name>
    <dbReference type="NCBI Taxonomy" id="2183553"/>
    <lineage>
        <taxon>Bacteria</taxon>
        <taxon>Pseudomonadati</taxon>
        <taxon>Bacteroidota</taxon>
        <taxon>Cytophagia</taxon>
        <taxon>Cytophagales</taxon>
        <taxon>Cytophagaceae</taxon>
        <taxon>Spirosoma</taxon>
    </lineage>
</organism>
<protein>
    <submittedName>
        <fullName evidence="2">Phosphatase</fullName>
    </submittedName>
</protein>
<dbReference type="InterPro" id="IPR043129">
    <property type="entry name" value="ATPase_NBD"/>
</dbReference>
<dbReference type="PANTHER" id="PTHR30005">
    <property type="entry name" value="EXOPOLYPHOSPHATASE"/>
    <property type="match status" value="1"/>
</dbReference>
<dbReference type="AlphaFoldDB" id="A0A327NQB9"/>
<dbReference type="Gene3D" id="3.30.420.40">
    <property type="match status" value="1"/>
</dbReference>
<dbReference type="RefSeq" id="WP_111348343.1">
    <property type="nucleotide sequence ID" value="NZ_QLII01000001.1"/>
</dbReference>
<evidence type="ECO:0000313" key="3">
    <source>
        <dbReference type="Proteomes" id="UP000249016"/>
    </source>
</evidence>
<dbReference type="Pfam" id="PF02541">
    <property type="entry name" value="Ppx-GppA"/>
    <property type="match status" value="1"/>
</dbReference>